<dbReference type="Gene3D" id="3.90.226.10">
    <property type="entry name" value="2-enoyl-CoA Hydratase, Chain A, domain 1"/>
    <property type="match status" value="1"/>
</dbReference>
<organism evidence="5 6">
    <name type="scientific">Mesorhizobium denitrificans</name>
    <dbReference type="NCBI Taxonomy" id="2294114"/>
    <lineage>
        <taxon>Bacteria</taxon>
        <taxon>Pseudomonadati</taxon>
        <taxon>Pseudomonadota</taxon>
        <taxon>Alphaproteobacteria</taxon>
        <taxon>Hyphomicrobiales</taxon>
        <taxon>Phyllobacteriaceae</taxon>
        <taxon>Mesorhizobium</taxon>
    </lineage>
</organism>
<dbReference type="PANTHER" id="PTHR43176:SF3">
    <property type="entry name" value="3-HYDROXYISOBUTYRYL-COA HYDROLASE, MITOCHONDRIAL"/>
    <property type="match status" value="1"/>
</dbReference>
<dbReference type="EC" id="3.1.2.4" evidence="2"/>
<gene>
    <name evidence="5" type="ORF">DY251_17540</name>
</gene>
<dbReference type="InterPro" id="IPR045004">
    <property type="entry name" value="ECH_dom"/>
</dbReference>
<evidence type="ECO:0000259" key="4">
    <source>
        <dbReference type="Pfam" id="PF16113"/>
    </source>
</evidence>
<evidence type="ECO:0000256" key="2">
    <source>
        <dbReference type="ARBA" id="ARBA00011915"/>
    </source>
</evidence>
<accession>A0A371X8U8</accession>
<keyword evidence="5" id="KW-0413">Isomerase</keyword>
<protein>
    <recommendedName>
        <fullName evidence="2">3-hydroxyisobutyryl-CoA hydrolase</fullName>
        <ecNumber evidence="2">3.1.2.4</ecNumber>
    </recommendedName>
</protein>
<dbReference type="EMBL" id="QURN01000015">
    <property type="protein sequence ID" value="RFC65645.1"/>
    <property type="molecule type" value="Genomic_DNA"/>
</dbReference>
<keyword evidence="3" id="KW-0378">Hydrolase</keyword>
<evidence type="ECO:0000313" key="5">
    <source>
        <dbReference type="EMBL" id="RFC65645.1"/>
    </source>
</evidence>
<evidence type="ECO:0000256" key="3">
    <source>
        <dbReference type="ARBA" id="ARBA00022801"/>
    </source>
</evidence>
<dbReference type="Pfam" id="PF16113">
    <property type="entry name" value="ECH_2"/>
    <property type="match status" value="1"/>
</dbReference>
<comment type="caution">
    <text evidence="5">The sequence shown here is derived from an EMBL/GenBank/DDBJ whole genome shotgun (WGS) entry which is preliminary data.</text>
</comment>
<sequence>MDFDGGDEVRFEHMGAAGVITMTRPQALNALNHRMVKAMSAALHHWEREANVALVVIKGEGRAFSAGGDLMAIYNGRENPPIEFFADEYRLNRQIERFRKPYIALIDGIVMGGGVGVSFHGSHRVLTENAQFAMPEVGIGFFPDVGGSHLLPDLADNFGMYLGLTGTRVKWGDALWSGLATHPVKSENLGALLEMLARNGEAEGVLRNFFTMPPRETPRDVWEKIDTWFGETSLHGIFAALEKNAGNTQADSLLATMRTKSPTSMRVTFHEIAQGLSRSMEDCMRMEFRIVSRMLAGHDFYEGIRAAIVDKGSKPHWKPGSIKEVSDSDVEAYFAPLPGGDLTF</sequence>
<dbReference type="RefSeq" id="WP_116625256.1">
    <property type="nucleotide sequence ID" value="NZ_QURN01000015.1"/>
</dbReference>
<evidence type="ECO:0000256" key="1">
    <source>
        <dbReference type="ARBA" id="ARBA00001709"/>
    </source>
</evidence>
<proteinExistence type="predicted"/>
<feature type="domain" description="Enoyl-CoA hydratase/isomerase" evidence="4">
    <location>
        <begin position="18"/>
        <end position="334"/>
    </location>
</feature>
<reference evidence="6" key="1">
    <citation type="submission" date="2018-08" db="EMBL/GenBank/DDBJ databases">
        <authorList>
            <person name="Im W.T."/>
        </authorList>
    </citation>
    <scope>NUCLEOTIDE SEQUENCE [LARGE SCALE GENOMIC DNA]</scope>
    <source>
        <strain evidence="6">LA-28</strain>
    </source>
</reference>
<dbReference type="NCBIfam" id="NF004127">
    <property type="entry name" value="PRK05617.1"/>
    <property type="match status" value="1"/>
</dbReference>
<dbReference type="GO" id="GO:0016853">
    <property type="term" value="F:isomerase activity"/>
    <property type="evidence" value="ECO:0007669"/>
    <property type="project" value="UniProtKB-KW"/>
</dbReference>
<evidence type="ECO:0000313" key="6">
    <source>
        <dbReference type="Proteomes" id="UP000262379"/>
    </source>
</evidence>
<keyword evidence="6" id="KW-1185">Reference proteome</keyword>
<dbReference type="GO" id="GO:0006574">
    <property type="term" value="P:L-valine catabolic process"/>
    <property type="evidence" value="ECO:0007669"/>
    <property type="project" value="TreeGrafter"/>
</dbReference>
<name>A0A371X8U8_9HYPH</name>
<dbReference type="AlphaFoldDB" id="A0A371X8U8"/>
<dbReference type="InterPro" id="IPR032259">
    <property type="entry name" value="HIBYL-CoA-H"/>
</dbReference>
<dbReference type="CDD" id="cd06558">
    <property type="entry name" value="crotonase-like"/>
    <property type="match status" value="1"/>
</dbReference>
<dbReference type="GO" id="GO:0003860">
    <property type="term" value="F:3-hydroxyisobutyryl-CoA hydrolase activity"/>
    <property type="evidence" value="ECO:0007669"/>
    <property type="project" value="UniProtKB-EC"/>
</dbReference>
<dbReference type="InterPro" id="IPR029045">
    <property type="entry name" value="ClpP/crotonase-like_dom_sf"/>
</dbReference>
<dbReference type="SUPFAM" id="SSF52096">
    <property type="entry name" value="ClpP/crotonase"/>
    <property type="match status" value="1"/>
</dbReference>
<dbReference type="Proteomes" id="UP000262379">
    <property type="component" value="Unassembled WGS sequence"/>
</dbReference>
<dbReference type="PANTHER" id="PTHR43176">
    <property type="entry name" value="3-HYDROXYISOBUTYRYL-COA HYDROLASE-RELATED"/>
    <property type="match status" value="1"/>
</dbReference>
<comment type="catalytic activity">
    <reaction evidence="1">
        <text>3-hydroxy-2-methylpropanoyl-CoA + H2O = 3-hydroxy-2-methylpropanoate + CoA + H(+)</text>
        <dbReference type="Rhea" id="RHEA:20888"/>
        <dbReference type="ChEBI" id="CHEBI:11805"/>
        <dbReference type="ChEBI" id="CHEBI:15377"/>
        <dbReference type="ChEBI" id="CHEBI:15378"/>
        <dbReference type="ChEBI" id="CHEBI:57287"/>
        <dbReference type="ChEBI" id="CHEBI:57340"/>
        <dbReference type="EC" id="3.1.2.4"/>
    </reaction>
</comment>